<comment type="caution">
    <text evidence="1">The sequence shown here is derived from an EMBL/GenBank/DDBJ whole genome shotgun (WGS) entry which is preliminary data.</text>
</comment>
<keyword evidence="2" id="KW-1185">Reference proteome</keyword>
<dbReference type="OrthoDB" id="3833686at2759"/>
<protein>
    <submittedName>
        <fullName evidence="1">Uncharacterized protein</fullName>
    </submittedName>
</protein>
<reference evidence="1" key="1">
    <citation type="journal article" date="2020" name="Stud. Mycol.">
        <title>101 Dothideomycetes genomes: a test case for predicting lifestyles and emergence of pathogens.</title>
        <authorList>
            <person name="Haridas S."/>
            <person name="Albert R."/>
            <person name="Binder M."/>
            <person name="Bloem J."/>
            <person name="Labutti K."/>
            <person name="Salamov A."/>
            <person name="Andreopoulos B."/>
            <person name="Baker S."/>
            <person name="Barry K."/>
            <person name="Bills G."/>
            <person name="Bluhm B."/>
            <person name="Cannon C."/>
            <person name="Castanera R."/>
            <person name="Culley D."/>
            <person name="Daum C."/>
            <person name="Ezra D."/>
            <person name="Gonzalez J."/>
            <person name="Henrissat B."/>
            <person name="Kuo A."/>
            <person name="Liang C."/>
            <person name="Lipzen A."/>
            <person name="Lutzoni F."/>
            <person name="Magnuson J."/>
            <person name="Mondo S."/>
            <person name="Nolan M."/>
            <person name="Ohm R."/>
            <person name="Pangilinan J."/>
            <person name="Park H.-J."/>
            <person name="Ramirez L."/>
            <person name="Alfaro M."/>
            <person name="Sun H."/>
            <person name="Tritt A."/>
            <person name="Yoshinaga Y."/>
            <person name="Zwiers L.-H."/>
            <person name="Turgeon B."/>
            <person name="Goodwin S."/>
            <person name="Spatafora J."/>
            <person name="Crous P."/>
            <person name="Grigoriev I."/>
        </authorList>
    </citation>
    <scope>NUCLEOTIDE SEQUENCE</scope>
    <source>
        <strain evidence="1">ATCC 74209</strain>
    </source>
</reference>
<evidence type="ECO:0000313" key="2">
    <source>
        <dbReference type="Proteomes" id="UP000799536"/>
    </source>
</evidence>
<proteinExistence type="predicted"/>
<dbReference type="EMBL" id="ML994131">
    <property type="protein sequence ID" value="KAF2198592.1"/>
    <property type="molecule type" value="Genomic_DNA"/>
</dbReference>
<name>A0A9P4MQ53_9PLEO</name>
<evidence type="ECO:0000313" key="1">
    <source>
        <dbReference type="EMBL" id="KAF2198592.1"/>
    </source>
</evidence>
<accession>A0A9P4MQ53</accession>
<dbReference type="Proteomes" id="UP000799536">
    <property type="component" value="Unassembled WGS sequence"/>
</dbReference>
<sequence length="86" mass="9892">MENQRIDLLHTLQSSLRNTLNTFGCTSEQYAKMKAYVDIEMAKISQQQAMDPSVSDKQRKEVERPIIMDLAFRPKTQPGHPKTTPE</sequence>
<gene>
    <name evidence="1" type="ORF">GQ43DRAFT_443187</name>
</gene>
<dbReference type="AlphaFoldDB" id="A0A9P4MQ53"/>
<organism evidence="1 2">
    <name type="scientific">Delitschia confertaspora ATCC 74209</name>
    <dbReference type="NCBI Taxonomy" id="1513339"/>
    <lineage>
        <taxon>Eukaryota</taxon>
        <taxon>Fungi</taxon>
        <taxon>Dikarya</taxon>
        <taxon>Ascomycota</taxon>
        <taxon>Pezizomycotina</taxon>
        <taxon>Dothideomycetes</taxon>
        <taxon>Pleosporomycetidae</taxon>
        <taxon>Pleosporales</taxon>
        <taxon>Delitschiaceae</taxon>
        <taxon>Delitschia</taxon>
    </lineage>
</organism>